<evidence type="ECO:0000313" key="1">
    <source>
        <dbReference type="EMBL" id="SKB51144.1"/>
    </source>
</evidence>
<organism evidence="1 2">
    <name type="scientific">Chryseobacterium balustinum</name>
    <dbReference type="NCBI Taxonomy" id="246"/>
    <lineage>
        <taxon>Bacteria</taxon>
        <taxon>Pseudomonadati</taxon>
        <taxon>Bacteroidota</taxon>
        <taxon>Flavobacteriia</taxon>
        <taxon>Flavobacteriales</taxon>
        <taxon>Weeksellaceae</taxon>
        <taxon>Chryseobacterium group</taxon>
        <taxon>Chryseobacterium</taxon>
    </lineage>
</organism>
<dbReference type="Proteomes" id="UP000190669">
    <property type="component" value="Unassembled WGS sequence"/>
</dbReference>
<keyword evidence="2" id="KW-1185">Reference proteome</keyword>
<gene>
    <name evidence="1" type="ORF">SAMN05421800_102345</name>
</gene>
<proteinExistence type="predicted"/>
<accession>A0ABY1L8R2</accession>
<dbReference type="EMBL" id="FUZE01000002">
    <property type="protein sequence ID" value="SKB51144.1"/>
    <property type="molecule type" value="Genomic_DNA"/>
</dbReference>
<comment type="caution">
    <text evidence="1">The sequence shown here is derived from an EMBL/GenBank/DDBJ whole genome shotgun (WGS) entry which is preliminary data.</text>
</comment>
<name>A0ABY1L8R2_9FLAO</name>
<reference evidence="1 2" key="1">
    <citation type="submission" date="2017-02" db="EMBL/GenBank/DDBJ databases">
        <authorList>
            <person name="Varghese N."/>
            <person name="Submissions S."/>
        </authorList>
    </citation>
    <scope>NUCLEOTIDE SEQUENCE [LARGE SCALE GENOMIC DNA]</scope>
    <source>
        <strain evidence="1 2">DSM 16775</strain>
    </source>
</reference>
<evidence type="ECO:0000313" key="2">
    <source>
        <dbReference type="Proteomes" id="UP000190669"/>
    </source>
</evidence>
<protein>
    <submittedName>
        <fullName evidence="1">Uncharacterized protein</fullName>
    </submittedName>
</protein>
<sequence>MRFFKINQFTTNTNLNKTFKALQSKNFTYLLNFD</sequence>